<keyword evidence="3" id="KW-1185">Reference proteome</keyword>
<protein>
    <submittedName>
        <fullName evidence="2">SocA family protein</fullName>
    </submittedName>
</protein>
<evidence type="ECO:0000259" key="1">
    <source>
        <dbReference type="Pfam" id="PF13274"/>
    </source>
</evidence>
<evidence type="ECO:0000313" key="2">
    <source>
        <dbReference type="EMBL" id="MBK1815829.1"/>
    </source>
</evidence>
<reference evidence="2" key="1">
    <citation type="submission" date="2021-01" db="EMBL/GenBank/DDBJ databases">
        <title>Modified the classification status of verrucomicrobia.</title>
        <authorList>
            <person name="Feng X."/>
        </authorList>
    </citation>
    <scope>NUCLEOTIDE SEQUENCE</scope>
    <source>
        <strain evidence="2">JCM 18052</strain>
    </source>
</reference>
<dbReference type="EMBL" id="JAENIK010000010">
    <property type="protein sequence ID" value="MBK1815829.1"/>
    <property type="molecule type" value="Genomic_DNA"/>
</dbReference>
<comment type="caution">
    <text evidence="2">The sequence shown here is derived from an EMBL/GenBank/DDBJ whole genome shotgun (WGS) entry which is preliminary data.</text>
</comment>
<dbReference type="Proteomes" id="UP000600139">
    <property type="component" value="Unassembled WGS sequence"/>
</dbReference>
<gene>
    <name evidence="2" type="ORF">JIN84_09385</name>
</gene>
<dbReference type="InterPro" id="IPR025272">
    <property type="entry name" value="SocA_Panacea"/>
</dbReference>
<dbReference type="Pfam" id="PF13274">
    <property type="entry name" value="SocA_Panacea"/>
    <property type="match status" value="1"/>
</dbReference>
<name>A0A934VBV4_9BACT</name>
<proteinExistence type="predicted"/>
<feature type="domain" description="Antitoxin SocA-like Panacea" evidence="1">
    <location>
        <begin position="41"/>
        <end position="151"/>
    </location>
</feature>
<organism evidence="2 3">
    <name type="scientific">Luteolibacter yonseiensis</name>
    <dbReference type="NCBI Taxonomy" id="1144680"/>
    <lineage>
        <taxon>Bacteria</taxon>
        <taxon>Pseudomonadati</taxon>
        <taxon>Verrucomicrobiota</taxon>
        <taxon>Verrucomicrobiia</taxon>
        <taxon>Verrucomicrobiales</taxon>
        <taxon>Verrucomicrobiaceae</taxon>
        <taxon>Luteolibacter</taxon>
    </lineage>
</organism>
<evidence type="ECO:0000313" key="3">
    <source>
        <dbReference type="Proteomes" id="UP000600139"/>
    </source>
</evidence>
<accession>A0A934VBV4</accession>
<dbReference type="RefSeq" id="WP_200350790.1">
    <property type="nucleotide sequence ID" value="NZ_BAABHZ010000007.1"/>
</dbReference>
<dbReference type="AlphaFoldDB" id="A0A934VBV4"/>
<sequence>MSISNPTPREREAQADNRLAEMILFIAQKCNGDPKFGATKLNKILFFADFFSFVKRGKPIVGCDFMRLGKGPAPRHMKPVRDSLVSAGRAVVQERQLVSGHTQHKVLALKEPDLSEFSGEDINFMLEIICALKPFSAEEVSELSHSHPAWEIAEDKESIPLEAAFIMSMDHEESDIATALGLHKKLKHA</sequence>